<dbReference type="SUPFAM" id="SSF56112">
    <property type="entry name" value="Protein kinase-like (PK-like)"/>
    <property type="match status" value="1"/>
</dbReference>
<dbReference type="PANTHER" id="PTHR44167">
    <property type="entry name" value="OVARIAN-SPECIFIC SERINE/THREONINE-PROTEIN KINASE LOK-RELATED"/>
    <property type="match status" value="1"/>
</dbReference>
<organism evidence="2 3">
    <name type="scientific">Discina gigas</name>
    <dbReference type="NCBI Taxonomy" id="1032678"/>
    <lineage>
        <taxon>Eukaryota</taxon>
        <taxon>Fungi</taxon>
        <taxon>Dikarya</taxon>
        <taxon>Ascomycota</taxon>
        <taxon>Pezizomycotina</taxon>
        <taxon>Pezizomycetes</taxon>
        <taxon>Pezizales</taxon>
        <taxon>Discinaceae</taxon>
        <taxon>Discina</taxon>
    </lineage>
</organism>
<dbReference type="PANTHER" id="PTHR44167:SF24">
    <property type="entry name" value="SERINE_THREONINE-PROTEIN KINASE CHK2"/>
    <property type="match status" value="1"/>
</dbReference>
<protein>
    <recommendedName>
        <fullName evidence="1">Protein kinase domain-containing protein</fullName>
    </recommendedName>
</protein>
<name>A0ABR3GEC2_9PEZI</name>
<accession>A0ABR3GEC2</accession>
<gene>
    <name evidence="2" type="ORF">Q9L58_006778</name>
</gene>
<feature type="domain" description="Protein kinase" evidence="1">
    <location>
        <begin position="238"/>
        <end position="522"/>
    </location>
</feature>
<proteinExistence type="predicted"/>
<dbReference type="EMBL" id="JBBBZM010000098">
    <property type="protein sequence ID" value="KAL0634311.1"/>
    <property type="molecule type" value="Genomic_DNA"/>
</dbReference>
<dbReference type="InterPro" id="IPR000719">
    <property type="entry name" value="Prot_kinase_dom"/>
</dbReference>
<evidence type="ECO:0000259" key="1">
    <source>
        <dbReference type="PROSITE" id="PS50011"/>
    </source>
</evidence>
<dbReference type="PROSITE" id="PS50011">
    <property type="entry name" value="PROTEIN_KINASE_DOM"/>
    <property type="match status" value="1"/>
</dbReference>
<dbReference type="Gene3D" id="1.10.510.10">
    <property type="entry name" value="Transferase(Phosphotransferase) domain 1"/>
    <property type="match status" value="1"/>
</dbReference>
<dbReference type="Proteomes" id="UP001447188">
    <property type="component" value="Unassembled WGS sequence"/>
</dbReference>
<reference evidence="2 3" key="1">
    <citation type="submission" date="2024-02" db="EMBL/GenBank/DDBJ databases">
        <title>Discinaceae phylogenomics.</title>
        <authorList>
            <person name="Dirks A.C."/>
            <person name="James T.Y."/>
        </authorList>
    </citation>
    <scope>NUCLEOTIDE SEQUENCE [LARGE SCALE GENOMIC DNA]</scope>
    <source>
        <strain evidence="2 3">ACD0624</strain>
    </source>
</reference>
<comment type="caution">
    <text evidence="2">The sequence shown here is derived from an EMBL/GenBank/DDBJ whole genome shotgun (WGS) entry which is preliminary data.</text>
</comment>
<evidence type="ECO:0000313" key="3">
    <source>
        <dbReference type="Proteomes" id="UP001447188"/>
    </source>
</evidence>
<dbReference type="InterPro" id="IPR008271">
    <property type="entry name" value="Ser/Thr_kinase_AS"/>
</dbReference>
<dbReference type="SMART" id="SM00220">
    <property type="entry name" value="S_TKc"/>
    <property type="match status" value="1"/>
</dbReference>
<sequence length="530" mass="59394">MSFRFGSDDFLTLTERAWNLYRHCYVVARRAPPEFQLLVHEMAALSQAFMFLQDEANKPDSSLLRAWIDTQMKDLIRRVMKTSTDLEELISRYEKLRNVRGWSKMWAKLRRSVEAASVESLHNELVYHNRVISLILGSVRSTYLQRIEVANIRLELRLAEIGSLINGRTSPEAVTVSTPGNAAGELLVSSRDEETTITGTKLDRYKLVTEFCDGSVIHTTYKTDLATGERMIPVLTKWTDQKILGSGGCGTVVQQQAEGGQLRAVKKLLKGSGTVHYSRELRALSKVTERQELFVQLLGWYENSDIVFIAMEYIEHGDLSQYLKITGPCSDEDARKITHQLLDGLVVLHEIKICHRDLKPQNVLVASLQPIWVKIADFGVSKYTKGTNLHTQTGTRGYLAPEMLGLLPCIASSNVYSNAVDMWALGCIVHEVLTMEIPFMEARYLDSGFSGLDQDGEMEDEVTPETDMSAVKAFCDGLSEFPTECLRRSGVSCTAIEFVKTLLVAEPGMRATGKEALQSEWVCSGLTRTT</sequence>
<dbReference type="PROSITE" id="PS00108">
    <property type="entry name" value="PROTEIN_KINASE_ST"/>
    <property type="match status" value="1"/>
</dbReference>
<keyword evidence="3" id="KW-1185">Reference proteome</keyword>
<dbReference type="InterPro" id="IPR011009">
    <property type="entry name" value="Kinase-like_dom_sf"/>
</dbReference>
<evidence type="ECO:0000313" key="2">
    <source>
        <dbReference type="EMBL" id="KAL0634311.1"/>
    </source>
</evidence>
<dbReference type="Pfam" id="PF00069">
    <property type="entry name" value="Pkinase"/>
    <property type="match status" value="1"/>
</dbReference>